<dbReference type="OrthoDB" id="5232272at2759"/>
<sequence length="273" mass="30540">MVAGQIANLLSYDKVPFDTSSGNLVTNARDYIKSNPAAGWERRDHARVLWNGVTEADNARYKTCTDIMANKYVARETLRSAIEDDFCNKNLNAPVSIRYHEGSMEDVTVHLEYYHDNPDPSVLTQASCRQNLLEITDGCSIPDVHDNPLNFKAGGVASLGGATYRIEPQSLRQPASRAYDQDGNGCNCVYKFWYDDFTVWGHGWISEDFGVAFREKLKAKCSLNGQTWTFNYGLGDDGREWTAWFRTTVFQSSCVSGVAKEFGANEDFNCNSG</sequence>
<protein>
    <submittedName>
        <fullName evidence="1">Uncharacterized protein</fullName>
    </submittedName>
</protein>
<reference evidence="1 2" key="1">
    <citation type="submission" date="2016-10" db="EMBL/GenBank/DDBJ databases">
        <title>Draft genome sequence of Coniochaeta ligniaria NRRL30616, a lignocellulolytic fungus for bioabatement of inhibitors in plant biomass hydrolysates.</title>
        <authorList>
            <consortium name="DOE Joint Genome Institute"/>
            <person name="Jimenez D.J."/>
            <person name="Hector R.E."/>
            <person name="Riley R."/>
            <person name="Sun H."/>
            <person name="Grigoriev I.V."/>
            <person name="Van Elsas J.D."/>
            <person name="Nichols N.N."/>
        </authorList>
    </citation>
    <scope>NUCLEOTIDE SEQUENCE [LARGE SCALE GENOMIC DNA]</scope>
    <source>
        <strain evidence="1 2">NRRL 30616</strain>
    </source>
</reference>
<evidence type="ECO:0000313" key="1">
    <source>
        <dbReference type="EMBL" id="OIW27885.1"/>
    </source>
</evidence>
<dbReference type="Pfam" id="PF18647">
    <property type="entry name" value="Fungal_lectin_2"/>
    <property type="match status" value="1"/>
</dbReference>
<proteinExistence type="predicted"/>
<keyword evidence="2" id="KW-1185">Reference proteome</keyword>
<gene>
    <name evidence="1" type="ORF">CONLIGDRAFT_634211</name>
</gene>
<dbReference type="AlphaFoldDB" id="A0A1J7IKF5"/>
<name>A0A1J7IKF5_9PEZI</name>
<dbReference type="InParanoid" id="A0A1J7IKF5"/>
<accession>A0A1J7IKF5</accession>
<evidence type="ECO:0000313" key="2">
    <source>
        <dbReference type="Proteomes" id="UP000182658"/>
    </source>
</evidence>
<dbReference type="Proteomes" id="UP000182658">
    <property type="component" value="Unassembled WGS sequence"/>
</dbReference>
<organism evidence="1 2">
    <name type="scientific">Coniochaeta ligniaria NRRL 30616</name>
    <dbReference type="NCBI Taxonomy" id="1408157"/>
    <lineage>
        <taxon>Eukaryota</taxon>
        <taxon>Fungi</taxon>
        <taxon>Dikarya</taxon>
        <taxon>Ascomycota</taxon>
        <taxon>Pezizomycotina</taxon>
        <taxon>Sordariomycetes</taxon>
        <taxon>Sordariomycetidae</taxon>
        <taxon>Coniochaetales</taxon>
        <taxon>Coniochaetaceae</taxon>
        <taxon>Coniochaeta</taxon>
    </lineage>
</organism>
<dbReference type="EMBL" id="KV875099">
    <property type="protein sequence ID" value="OIW27885.1"/>
    <property type="molecule type" value="Genomic_DNA"/>
</dbReference>